<dbReference type="PANTHER" id="PTHR35526">
    <property type="entry name" value="ANTI-SIGMA-F FACTOR RSBW-RELATED"/>
    <property type="match status" value="1"/>
</dbReference>
<evidence type="ECO:0000256" key="1">
    <source>
        <dbReference type="ARBA" id="ARBA00022527"/>
    </source>
</evidence>
<dbReference type="Proteomes" id="UP001183535">
    <property type="component" value="Unassembled WGS sequence"/>
</dbReference>
<dbReference type="GO" id="GO:0004674">
    <property type="term" value="F:protein serine/threonine kinase activity"/>
    <property type="evidence" value="ECO:0007669"/>
    <property type="project" value="UniProtKB-KW"/>
</dbReference>
<accession>A0ABD5EU61</accession>
<dbReference type="CDD" id="cd16936">
    <property type="entry name" value="HATPase_RsbW-like"/>
    <property type="match status" value="1"/>
</dbReference>
<dbReference type="SUPFAM" id="SSF55874">
    <property type="entry name" value="ATPase domain of HSP90 chaperone/DNA topoisomerase II/histidine kinase"/>
    <property type="match status" value="1"/>
</dbReference>
<dbReference type="PANTHER" id="PTHR35526:SF3">
    <property type="entry name" value="ANTI-SIGMA-F FACTOR RSBW"/>
    <property type="match status" value="1"/>
</dbReference>
<feature type="region of interest" description="Disordered" evidence="2">
    <location>
        <begin position="1"/>
        <end position="21"/>
    </location>
</feature>
<evidence type="ECO:0000259" key="3">
    <source>
        <dbReference type="Pfam" id="PF13581"/>
    </source>
</evidence>
<dbReference type="GO" id="GO:0005524">
    <property type="term" value="F:ATP binding"/>
    <property type="evidence" value="ECO:0007669"/>
    <property type="project" value="UniProtKB-KW"/>
</dbReference>
<organism evidence="4 5">
    <name type="scientific">Streptomyces doudnae</name>
    <dbReference type="NCBI Taxonomy" id="3075536"/>
    <lineage>
        <taxon>Bacteria</taxon>
        <taxon>Bacillati</taxon>
        <taxon>Actinomycetota</taxon>
        <taxon>Actinomycetes</taxon>
        <taxon>Kitasatosporales</taxon>
        <taxon>Streptomycetaceae</taxon>
        <taxon>Streptomyces</taxon>
    </lineage>
</organism>
<feature type="domain" description="Histidine kinase/HSP90-like ATPase" evidence="3">
    <location>
        <begin position="33"/>
        <end position="154"/>
    </location>
</feature>
<dbReference type="RefSeq" id="WP_093825113.1">
    <property type="nucleotide sequence ID" value="NZ_JAVRES010000011.1"/>
</dbReference>
<dbReference type="InterPro" id="IPR050267">
    <property type="entry name" value="Anti-sigma-factor_SerPK"/>
</dbReference>
<proteinExistence type="predicted"/>
<name>A0ABD5EU61_9ACTN</name>
<keyword evidence="1" id="KW-0723">Serine/threonine-protein kinase</keyword>
<evidence type="ECO:0000256" key="2">
    <source>
        <dbReference type="SAM" id="MobiDB-lite"/>
    </source>
</evidence>
<keyword evidence="4" id="KW-0067">ATP-binding</keyword>
<dbReference type="Gene3D" id="3.30.565.10">
    <property type="entry name" value="Histidine kinase-like ATPase, C-terminal domain"/>
    <property type="match status" value="1"/>
</dbReference>
<comment type="caution">
    <text evidence="4">The sequence shown here is derived from an EMBL/GenBank/DDBJ whole genome shotgun (WGS) entry which is preliminary data.</text>
</comment>
<dbReference type="EMBL" id="JAVRES010000011">
    <property type="protein sequence ID" value="MDT0437375.1"/>
    <property type="molecule type" value="Genomic_DNA"/>
</dbReference>
<protein>
    <submittedName>
        <fullName evidence="4">ATP-binding protein</fullName>
    </submittedName>
</protein>
<dbReference type="Pfam" id="PF13581">
    <property type="entry name" value="HATPase_c_2"/>
    <property type="match status" value="1"/>
</dbReference>
<dbReference type="InterPro" id="IPR036890">
    <property type="entry name" value="HATPase_C_sf"/>
</dbReference>
<evidence type="ECO:0000313" key="4">
    <source>
        <dbReference type="EMBL" id="MDT0437375.1"/>
    </source>
</evidence>
<gene>
    <name evidence="4" type="ORF">RM877_22080</name>
</gene>
<keyword evidence="1" id="KW-0808">Transferase</keyword>
<dbReference type="InterPro" id="IPR003594">
    <property type="entry name" value="HATPase_dom"/>
</dbReference>
<reference evidence="5" key="1">
    <citation type="submission" date="2023-07" db="EMBL/GenBank/DDBJ databases">
        <title>30 novel species of actinomycetes from the DSMZ collection.</title>
        <authorList>
            <person name="Nouioui I."/>
        </authorList>
    </citation>
    <scope>NUCLEOTIDE SEQUENCE [LARGE SCALE GENOMIC DNA]</scope>
    <source>
        <strain evidence="5">DSM 41981</strain>
    </source>
</reference>
<keyword evidence="5" id="KW-1185">Reference proteome</keyword>
<sequence>MALSAFPAPWSDPTRRPVVPPRHAPRAAALLLPGTPGECAEARRFTVRTLAAWDLGHLADDARTVVGELTANAVRHAGTRHPLTAAEGEIRLRVTLRAAHLLIAVTDRGDDLPAYPGPAGDLDTAGRGLRVVEALSDHWGWTRYRPSGKTVWAQLPLRARI</sequence>
<dbReference type="AlphaFoldDB" id="A0ABD5EU61"/>
<keyword evidence="1" id="KW-0418">Kinase</keyword>
<evidence type="ECO:0000313" key="5">
    <source>
        <dbReference type="Proteomes" id="UP001183535"/>
    </source>
</evidence>
<keyword evidence="4" id="KW-0547">Nucleotide-binding</keyword>